<dbReference type="InterPro" id="IPR020846">
    <property type="entry name" value="MFS_dom"/>
</dbReference>
<feature type="transmembrane region" description="Helical" evidence="25">
    <location>
        <begin position="397"/>
        <end position="418"/>
    </location>
</feature>
<sequence>MGLSREFKRRRLLGWAVLSSVFILVNFHRVSTGVLTGSLASAFDTTGAELGLLHASFFYIYAPMQLVAGVLVDQRGTRRVTVLGSVVMAVGAVAFASSDSYLLGLLSRALVGFGGSVVYIGILRYCANWFRANEFATMTGVTLSASALGGLVATTPLALAVGAYGWRDTYLFLGAVGLVTTLGVLVFVRDSPDDAGYEPVSSSVAAPDLTVRQVVGNAKTVFAERTTWVLGVMMFFAVGTNYTVMGLWGVPYMVHAYDLSVATASLFPLAGNLGLLFGSTGVGWISDRLGRRTSITVVTATVYTGLFAGISLLGTPPLVYVAVAFFGVMFLHGGFLLSFTIIKERHSGATSGTATGAINGMGFFGAAVIPGVMGVALDAFWTGETVAGSRIYTLVGYRVAFGIAALSGLIGLCCALWLRRSSR</sequence>
<dbReference type="Pfam" id="PF07690">
    <property type="entry name" value="MFS_1"/>
    <property type="match status" value="1"/>
</dbReference>
<dbReference type="InterPro" id="IPR036259">
    <property type="entry name" value="MFS_trans_sf"/>
</dbReference>
<dbReference type="PROSITE" id="PS00216">
    <property type="entry name" value="SUGAR_TRANSPORT_1"/>
    <property type="match status" value="1"/>
</dbReference>
<dbReference type="Gene3D" id="1.20.1250.20">
    <property type="entry name" value="MFS general substrate transporter like domains"/>
    <property type="match status" value="2"/>
</dbReference>
<evidence type="ECO:0000256" key="17">
    <source>
        <dbReference type="ARBA" id="ARBA00044903"/>
    </source>
</evidence>
<evidence type="ECO:0000256" key="25">
    <source>
        <dbReference type="SAM" id="Phobius"/>
    </source>
</evidence>
<evidence type="ECO:0000256" key="3">
    <source>
        <dbReference type="ARBA" id="ARBA00022448"/>
    </source>
</evidence>
<evidence type="ECO:0000256" key="6">
    <source>
        <dbReference type="ARBA" id="ARBA00023136"/>
    </source>
</evidence>
<feature type="transmembrane region" description="Helical" evidence="25">
    <location>
        <begin position="52"/>
        <end position="72"/>
    </location>
</feature>
<evidence type="ECO:0000256" key="5">
    <source>
        <dbReference type="ARBA" id="ARBA00022989"/>
    </source>
</evidence>
<feature type="transmembrane region" description="Helical" evidence="25">
    <location>
        <begin position="266"/>
        <end position="286"/>
    </location>
</feature>
<feature type="transmembrane region" description="Helical" evidence="25">
    <location>
        <begin position="354"/>
        <end position="377"/>
    </location>
</feature>
<dbReference type="InterPro" id="IPR005829">
    <property type="entry name" value="Sugar_transporter_CS"/>
</dbReference>
<evidence type="ECO:0000256" key="2">
    <source>
        <dbReference type="ARBA" id="ARBA00008335"/>
    </source>
</evidence>
<feature type="transmembrane region" description="Helical" evidence="25">
    <location>
        <begin position="319"/>
        <end position="342"/>
    </location>
</feature>
<evidence type="ECO:0000256" key="9">
    <source>
        <dbReference type="ARBA" id="ARBA00044878"/>
    </source>
</evidence>
<comment type="catalytic activity">
    <reaction evidence="19">
        <text>L-alanyl-L-lysine(out) = L-alanyl-L-lysine(in)</text>
        <dbReference type="Rhea" id="RHEA:79415"/>
        <dbReference type="ChEBI" id="CHEBI:192470"/>
    </reaction>
</comment>
<feature type="transmembrane region" description="Helical" evidence="25">
    <location>
        <begin position="135"/>
        <end position="164"/>
    </location>
</feature>
<keyword evidence="4 25" id="KW-0812">Transmembrane</keyword>
<feature type="transmembrane region" description="Helical" evidence="25">
    <location>
        <begin position="293"/>
        <end position="313"/>
    </location>
</feature>
<evidence type="ECO:0000256" key="15">
    <source>
        <dbReference type="ARBA" id="ARBA00044899"/>
    </source>
</evidence>
<dbReference type="GO" id="GO:0005765">
    <property type="term" value="C:lysosomal membrane"/>
    <property type="evidence" value="ECO:0007669"/>
    <property type="project" value="UniProtKB-SubCell"/>
</dbReference>
<comment type="catalytic activity">
    <reaction evidence="12">
        <text>L-lysyl-L-alpha-amino acid(out) = L-lysyl-L-alpha-amino acid(in)</text>
        <dbReference type="Rhea" id="RHEA:79387"/>
        <dbReference type="ChEBI" id="CHEBI:229965"/>
    </reaction>
</comment>
<keyword evidence="3" id="KW-0813">Transport</keyword>
<comment type="catalytic activity">
    <reaction evidence="17">
        <text>L-arginyl-glycine(out) = L-arginyl-glycine(in)</text>
        <dbReference type="Rhea" id="RHEA:79391"/>
        <dbReference type="ChEBI" id="CHEBI:229955"/>
    </reaction>
</comment>
<dbReference type="EMBL" id="JBHUDO010000004">
    <property type="protein sequence ID" value="MFD1647819.1"/>
    <property type="molecule type" value="Genomic_DNA"/>
</dbReference>
<evidence type="ECO:0000256" key="20">
    <source>
        <dbReference type="ARBA" id="ARBA00044924"/>
    </source>
</evidence>
<proteinExistence type="inferred from homology"/>
<comment type="subcellular location">
    <subcellularLocation>
        <location evidence="1">Lysosome membrane</location>
        <topology evidence="1">Multi-pass membrane protein</topology>
    </subcellularLocation>
</comment>
<evidence type="ECO:0000256" key="4">
    <source>
        <dbReference type="ARBA" id="ARBA00022692"/>
    </source>
</evidence>
<dbReference type="AlphaFoldDB" id="A0ABD6DRF6"/>
<feature type="transmembrane region" description="Helical" evidence="25">
    <location>
        <begin position="102"/>
        <end position="123"/>
    </location>
</feature>
<comment type="catalytic activity">
    <reaction evidence="11">
        <text>L-alpha-aminoacyl-L-histidine(out) = L-alpha-aminoacyl-L-histidine(in)</text>
        <dbReference type="Rhea" id="RHEA:79375"/>
        <dbReference type="ChEBI" id="CHEBI:229967"/>
    </reaction>
</comment>
<keyword evidence="5 25" id="KW-1133">Transmembrane helix</keyword>
<evidence type="ECO:0000256" key="12">
    <source>
        <dbReference type="ARBA" id="ARBA00044891"/>
    </source>
</evidence>
<dbReference type="InterPro" id="IPR011701">
    <property type="entry name" value="MFS"/>
</dbReference>
<feature type="domain" description="Major facilitator superfamily (MFS) profile" evidence="26">
    <location>
        <begin position="12"/>
        <end position="423"/>
    </location>
</feature>
<evidence type="ECO:0000256" key="13">
    <source>
        <dbReference type="ARBA" id="ARBA00044893"/>
    </source>
</evidence>
<comment type="catalytic activity">
    <reaction evidence="10">
        <text>L-alpha-aminoacyl-L-arginine(out) = L-alpha-aminoacyl-L-arginine(in)</text>
        <dbReference type="Rhea" id="RHEA:79367"/>
        <dbReference type="ChEBI" id="CHEBI:229968"/>
    </reaction>
</comment>
<evidence type="ECO:0000313" key="27">
    <source>
        <dbReference type="EMBL" id="MFD1647819.1"/>
    </source>
</evidence>
<feature type="transmembrane region" description="Helical" evidence="25">
    <location>
        <begin position="170"/>
        <end position="188"/>
    </location>
</feature>
<evidence type="ECO:0000256" key="23">
    <source>
        <dbReference type="ARBA" id="ARBA00045709"/>
    </source>
</evidence>
<feature type="transmembrane region" description="Helical" evidence="25">
    <location>
        <begin position="228"/>
        <end position="254"/>
    </location>
</feature>
<comment type="catalytic activity">
    <reaction evidence="9">
        <text>L-histidyl-glycine(out) = L-histidyl-glycine(in)</text>
        <dbReference type="Rhea" id="RHEA:79395"/>
        <dbReference type="ChEBI" id="CHEBI:229957"/>
    </reaction>
</comment>
<dbReference type="PROSITE" id="PS50850">
    <property type="entry name" value="MFS"/>
    <property type="match status" value="1"/>
</dbReference>
<comment type="catalytic activity">
    <reaction evidence="18">
        <text>L-histidyl-L-alpha-amino acid(out) = L-histidyl-L-alpha-amino acid(in)</text>
        <dbReference type="Rhea" id="RHEA:79379"/>
        <dbReference type="ChEBI" id="CHEBI:229964"/>
    </reaction>
</comment>
<dbReference type="InterPro" id="IPR052187">
    <property type="entry name" value="MFSD1"/>
</dbReference>
<comment type="caution">
    <text evidence="27">The sequence shown here is derived from an EMBL/GenBank/DDBJ whole genome shotgun (WGS) entry which is preliminary data.</text>
</comment>
<keyword evidence="7" id="KW-0458">Lysosome</keyword>
<comment type="catalytic activity">
    <reaction evidence="16">
        <text>L-lysyl-L-lysine(out) = L-lysyl-L-lysine(in)</text>
        <dbReference type="Rhea" id="RHEA:79403"/>
        <dbReference type="ChEBI" id="CHEBI:229956"/>
    </reaction>
</comment>
<evidence type="ECO:0000256" key="18">
    <source>
        <dbReference type="ARBA" id="ARBA00044912"/>
    </source>
</evidence>
<evidence type="ECO:0000256" key="7">
    <source>
        <dbReference type="ARBA" id="ARBA00023228"/>
    </source>
</evidence>
<keyword evidence="6 25" id="KW-0472">Membrane</keyword>
<comment type="catalytic activity">
    <reaction evidence="15">
        <text>L-arginyl-L-alpha-amino acid(out) = L-arginyl-L-alpha-amino acid(in)</text>
        <dbReference type="Rhea" id="RHEA:79371"/>
        <dbReference type="ChEBI" id="CHEBI:84315"/>
    </reaction>
</comment>
<comment type="catalytic activity">
    <reaction evidence="14">
        <text>L-aspartyl-L-lysine(out) = L-aspartyl-L-lysine(in)</text>
        <dbReference type="Rhea" id="RHEA:79411"/>
        <dbReference type="ChEBI" id="CHEBI:229953"/>
    </reaction>
</comment>
<name>A0ABD6DRF6_9EURY</name>
<dbReference type="Proteomes" id="UP001597034">
    <property type="component" value="Unassembled WGS sequence"/>
</dbReference>
<keyword evidence="28" id="KW-1185">Reference proteome</keyword>
<evidence type="ECO:0000256" key="8">
    <source>
        <dbReference type="ARBA" id="ARBA00044876"/>
    </source>
</evidence>
<evidence type="ECO:0000256" key="10">
    <source>
        <dbReference type="ARBA" id="ARBA00044881"/>
    </source>
</evidence>
<dbReference type="RefSeq" id="WP_256401703.1">
    <property type="nucleotide sequence ID" value="NZ_JANHJR010000004.1"/>
</dbReference>
<feature type="transmembrane region" description="Helical" evidence="25">
    <location>
        <begin position="79"/>
        <end position="96"/>
    </location>
</feature>
<protein>
    <recommendedName>
        <fullName evidence="21">Lysosomal dipeptide transporter MFSD1</fullName>
    </recommendedName>
    <alternativeName>
        <fullName evidence="22">Major facilitator superfamily domain-containing protein 1</fullName>
    </alternativeName>
</protein>
<evidence type="ECO:0000256" key="19">
    <source>
        <dbReference type="ARBA" id="ARBA00044919"/>
    </source>
</evidence>
<comment type="catalytic activity">
    <reaction evidence="13">
        <text>L-alpha-aminoacyl-L-lysine(out) = L-alpha-aminoacyl-L-lysine(in)</text>
        <dbReference type="Rhea" id="RHEA:79383"/>
        <dbReference type="ChEBI" id="CHEBI:229966"/>
    </reaction>
</comment>
<comment type="catalytic activity">
    <reaction evidence="8">
        <text>L-lysyl-L-alanine(out) = L-lysyl-L-alanine(in)</text>
        <dbReference type="Rhea" id="RHEA:79399"/>
        <dbReference type="ChEBI" id="CHEBI:229954"/>
    </reaction>
</comment>
<comment type="subunit">
    <text evidence="24">Homodimer. Interacts with lysosomal protein GLMP (via lumenal domain); the interaction starts while both proteins are still in the endoplasmic reticulum and is required for stabilization of MFSD1 in lysosomes but has no direct effect on its targeting to lysosomes or transporter activity.</text>
</comment>
<evidence type="ECO:0000256" key="14">
    <source>
        <dbReference type="ARBA" id="ARBA00044898"/>
    </source>
</evidence>
<evidence type="ECO:0000256" key="24">
    <source>
        <dbReference type="ARBA" id="ARBA00046376"/>
    </source>
</evidence>
<gene>
    <name evidence="27" type="ORF">ACFSBL_19170</name>
</gene>
<dbReference type="PANTHER" id="PTHR23512:SF3">
    <property type="entry name" value="MAJOR FACILITATOR SUPERFAMILY DOMAIN-CONTAINING PROTEIN 1"/>
    <property type="match status" value="1"/>
</dbReference>
<evidence type="ECO:0000259" key="26">
    <source>
        <dbReference type="PROSITE" id="PS50850"/>
    </source>
</evidence>
<evidence type="ECO:0000256" key="1">
    <source>
        <dbReference type="ARBA" id="ARBA00004155"/>
    </source>
</evidence>
<dbReference type="SUPFAM" id="SSF103473">
    <property type="entry name" value="MFS general substrate transporter"/>
    <property type="match status" value="1"/>
</dbReference>
<organism evidence="27 28">
    <name type="scientific">Haloarchaeobius litoreus</name>
    <dbReference type="NCBI Taxonomy" id="755306"/>
    <lineage>
        <taxon>Archaea</taxon>
        <taxon>Methanobacteriati</taxon>
        <taxon>Methanobacteriota</taxon>
        <taxon>Stenosarchaea group</taxon>
        <taxon>Halobacteria</taxon>
        <taxon>Halobacteriales</taxon>
        <taxon>Halorubellaceae</taxon>
        <taxon>Haloarchaeobius</taxon>
    </lineage>
</organism>
<evidence type="ECO:0000313" key="28">
    <source>
        <dbReference type="Proteomes" id="UP001597034"/>
    </source>
</evidence>
<reference evidence="27 28" key="1">
    <citation type="journal article" date="2019" name="Int. J. Syst. Evol. Microbiol.">
        <title>The Global Catalogue of Microorganisms (GCM) 10K type strain sequencing project: providing services to taxonomists for standard genome sequencing and annotation.</title>
        <authorList>
            <consortium name="The Broad Institute Genomics Platform"/>
            <consortium name="The Broad Institute Genome Sequencing Center for Infectious Disease"/>
            <person name="Wu L."/>
            <person name="Ma J."/>
        </authorList>
    </citation>
    <scope>NUCLEOTIDE SEQUENCE [LARGE SCALE GENOMIC DNA]</scope>
    <source>
        <strain evidence="27 28">CGMCC 1.10390</strain>
    </source>
</reference>
<accession>A0ABD6DRF6</accession>
<comment type="catalytic activity">
    <reaction evidence="20">
        <text>L-lysyl-glycine(out) = L-lysyl-glycine(in)</text>
        <dbReference type="Rhea" id="RHEA:79407"/>
        <dbReference type="ChEBI" id="CHEBI:191202"/>
    </reaction>
</comment>
<evidence type="ECO:0000256" key="21">
    <source>
        <dbReference type="ARBA" id="ARBA00044985"/>
    </source>
</evidence>
<dbReference type="PANTHER" id="PTHR23512">
    <property type="entry name" value="MAJOR FACILITATOR SUPERFAMILY DOMAIN-CONTAINING PROTEIN 1"/>
    <property type="match status" value="1"/>
</dbReference>
<evidence type="ECO:0000256" key="16">
    <source>
        <dbReference type="ARBA" id="ARBA00044900"/>
    </source>
</evidence>
<comment type="similarity">
    <text evidence="2">Belongs to the major facilitator superfamily.</text>
</comment>
<evidence type="ECO:0000256" key="11">
    <source>
        <dbReference type="ARBA" id="ARBA00044884"/>
    </source>
</evidence>
<evidence type="ECO:0000256" key="22">
    <source>
        <dbReference type="ARBA" id="ARBA00045018"/>
    </source>
</evidence>
<comment type="function">
    <text evidence="23">Lysosomal dipeptide uniporter that selectively exports lysine, arginine or histidine-containing dipeptides with a net positive charge from the lysosome lumen into the cytosol. Could play a role in a specific type of protein O-glycosylation indirectly regulating macrophages migration and tissue invasion. Also essential for liver homeostasis.</text>
</comment>